<evidence type="ECO:0000313" key="2">
    <source>
        <dbReference type="EMBL" id="PIP51126.1"/>
    </source>
</evidence>
<dbReference type="AlphaFoldDB" id="A0A2H0B0D7"/>
<evidence type="ECO:0000259" key="1">
    <source>
        <dbReference type="PROSITE" id="PS50994"/>
    </source>
</evidence>
<dbReference type="GO" id="GO:0003676">
    <property type="term" value="F:nucleic acid binding"/>
    <property type="evidence" value="ECO:0007669"/>
    <property type="project" value="InterPro"/>
</dbReference>
<dbReference type="InterPro" id="IPR050900">
    <property type="entry name" value="Transposase_IS3/IS150/IS904"/>
</dbReference>
<name>A0A2H0B0D7_9BACT</name>
<dbReference type="Proteomes" id="UP000230671">
    <property type="component" value="Unassembled WGS sequence"/>
</dbReference>
<dbReference type="SUPFAM" id="SSF53098">
    <property type="entry name" value="Ribonuclease H-like"/>
    <property type="match status" value="1"/>
</dbReference>
<dbReference type="PANTHER" id="PTHR46889:SF7">
    <property type="entry name" value="TRANSPOSASE FOR INSERTION SEQUENCE ELEMENT IS904"/>
    <property type="match status" value="1"/>
</dbReference>
<dbReference type="Pfam" id="PF00665">
    <property type="entry name" value="rve"/>
    <property type="match status" value="1"/>
</dbReference>
<dbReference type="NCBIfam" id="NF033516">
    <property type="entry name" value="transpos_IS3"/>
    <property type="match status" value="1"/>
</dbReference>
<feature type="non-terminal residue" evidence="2">
    <location>
        <position position="293"/>
    </location>
</feature>
<dbReference type="EMBL" id="PCSO01000011">
    <property type="protein sequence ID" value="PIP51126.1"/>
    <property type="molecule type" value="Genomic_DNA"/>
</dbReference>
<dbReference type="InterPro" id="IPR001584">
    <property type="entry name" value="Integrase_cat-core"/>
</dbReference>
<dbReference type="PROSITE" id="PS50994">
    <property type="entry name" value="INTEGRASE"/>
    <property type="match status" value="1"/>
</dbReference>
<evidence type="ECO:0000313" key="3">
    <source>
        <dbReference type="Proteomes" id="UP000230671"/>
    </source>
</evidence>
<dbReference type="InterPro" id="IPR036397">
    <property type="entry name" value="RNaseH_sf"/>
</dbReference>
<protein>
    <recommendedName>
        <fullName evidence="1">Integrase catalytic domain-containing protein</fullName>
    </recommendedName>
</protein>
<proteinExistence type="predicted"/>
<accession>A0A2H0B0D7</accession>
<dbReference type="Pfam" id="PF13333">
    <property type="entry name" value="rve_2"/>
    <property type="match status" value="1"/>
</dbReference>
<comment type="caution">
    <text evidence="2">The sequence shown here is derived from an EMBL/GenBank/DDBJ whole genome shotgun (WGS) entry which is preliminary data.</text>
</comment>
<organism evidence="2 3">
    <name type="scientific">Candidatus Berkelbacteria bacterium CG23_combo_of_CG06-09_8_20_14_all_41_73</name>
    <dbReference type="NCBI Taxonomy" id="1974519"/>
    <lineage>
        <taxon>Bacteria</taxon>
        <taxon>Candidatus Berkelbacteria</taxon>
    </lineage>
</organism>
<dbReference type="Gene3D" id="3.30.420.10">
    <property type="entry name" value="Ribonuclease H-like superfamily/Ribonuclease H"/>
    <property type="match status" value="1"/>
</dbReference>
<dbReference type="InterPro" id="IPR012337">
    <property type="entry name" value="RNaseH-like_sf"/>
</dbReference>
<reference evidence="2 3" key="1">
    <citation type="submission" date="2017-09" db="EMBL/GenBank/DDBJ databases">
        <title>Depth-based differentiation of microbial function through sediment-hosted aquifers and enrichment of novel symbionts in the deep terrestrial subsurface.</title>
        <authorList>
            <person name="Probst A.J."/>
            <person name="Ladd B."/>
            <person name="Jarett J.K."/>
            <person name="Geller-Mcgrath D.E."/>
            <person name="Sieber C.M."/>
            <person name="Emerson J.B."/>
            <person name="Anantharaman K."/>
            <person name="Thomas B.C."/>
            <person name="Malmstrom R."/>
            <person name="Stieglmeier M."/>
            <person name="Klingl A."/>
            <person name="Woyke T."/>
            <person name="Ryan C.M."/>
            <person name="Banfield J.F."/>
        </authorList>
    </citation>
    <scope>NUCLEOTIDE SEQUENCE [LARGE SCALE GENOMIC DNA]</scope>
    <source>
        <strain evidence="2">CG23_combo_of_CG06-09_8_20_14_all_41_73</strain>
    </source>
</reference>
<feature type="domain" description="Integrase catalytic" evidence="1">
    <location>
        <begin position="113"/>
        <end position="273"/>
    </location>
</feature>
<dbReference type="InterPro" id="IPR048020">
    <property type="entry name" value="Transpos_IS3"/>
</dbReference>
<sequence length="293" mass="34015">MQVARNNELFPKKVTKTELATVLGVSRSSLYYQPKRPALDLEMKSQIESVLVDYPSYGHKRVALELKLNKKRIRRVMKKFGLKPFRRRPRKPYKKDDFSKPPTKYQNLIKNFCPIRPNIVWVSDFTFIEFQGRFIYLATVMDLFTREIIGWNISRFHNKELVIGALLNALAQAKSPPVYTHSDQGSEYEASDYTTLCETNGIQVSMSKKACPGENAFQESFYSTFKLDLGSTDQFESLGELVEALHLQIHKYDNKRIHTSLKMSPKQFREQYMRNINIDKSKTVCTTLSKEMG</sequence>
<gene>
    <name evidence="2" type="ORF">COX11_00195</name>
</gene>
<dbReference type="GO" id="GO:0015074">
    <property type="term" value="P:DNA integration"/>
    <property type="evidence" value="ECO:0007669"/>
    <property type="project" value="InterPro"/>
</dbReference>
<dbReference type="PANTHER" id="PTHR46889">
    <property type="entry name" value="TRANSPOSASE INSF FOR INSERTION SEQUENCE IS3B-RELATED"/>
    <property type="match status" value="1"/>
</dbReference>